<dbReference type="InterPro" id="IPR013424">
    <property type="entry name" value="Ice-binding_C"/>
</dbReference>
<keyword evidence="1" id="KW-0732">Signal</keyword>
<feature type="domain" description="Ice-binding protein C-terminal" evidence="2">
    <location>
        <begin position="203"/>
        <end position="225"/>
    </location>
</feature>
<reference evidence="3 4" key="1">
    <citation type="submission" date="2018-05" db="EMBL/GenBank/DDBJ databases">
        <title>Integrated omic analyses show evidence that a Ca. Accumulibacter phosphatis strain performs denitrification under micro-aerobic conditions.</title>
        <authorList>
            <person name="Camejo P.Y."/>
            <person name="Katherine M.D."/>
            <person name="Daniel N.R."/>
        </authorList>
    </citation>
    <scope>NUCLEOTIDE SEQUENCE [LARGE SCALE GENOMIC DNA]</scope>
    <source>
        <strain evidence="3">UW-LDO-IC</strain>
    </source>
</reference>
<evidence type="ECO:0000313" key="3">
    <source>
        <dbReference type="EMBL" id="RDE52327.1"/>
    </source>
</evidence>
<feature type="signal peptide" evidence="1">
    <location>
        <begin position="1"/>
        <end position="25"/>
    </location>
</feature>
<name>A0A369XVY2_9PROT</name>
<evidence type="ECO:0000313" key="4">
    <source>
        <dbReference type="Proteomes" id="UP000253831"/>
    </source>
</evidence>
<evidence type="ECO:0000256" key="1">
    <source>
        <dbReference type="SAM" id="SignalP"/>
    </source>
</evidence>
<dbReference type="NCBIfam" id="TIGR02595">
    <property type="entry name" value="PEP_CTERM"/>
    <property type="match status" value="1"/>
</dbReference>
<protein>
    <submittedName>
        <fullName evidence="3">PEP-CTERM sorting domain-containing protein</fullName>
    </submittedName>
</protein>
<sequence length="227" mass="22892">MKTMRMLKLAALSVALAASMGLAHSADCVNGVTAGLSTSDVTYGVNGPGSGPYVDANGCFGYMSGNDDNTDLNNAAVAAGWGNGFLQADKSDSAGSAIPLFGGTFTFTLVPSALSTSGTYTLSATDNNGASAPNFPINLDFVLVLKGGPGYAGWYFNDVGFDSSGGGAWAIQFLNPGNQIPALSHMSVYVREGDDGGGGGGNVPEPSALALASLALLGAYATRRRKV</sequence>
<dbReference type="Pfam" id="PF07589">
    <property type="entry name" value="PEP-CTERM"/>
    <property type="match status" value="1"/>
</dbReference>
<proteinExistence type="predicted"/>
<dbReference type="EMBL" id="QPGA01000001">
    <property type="protein sequence ID" value="RDE52327.1"/>
    <property type="molecule type" value="Genomic_DNA"/>
</dbReference>
<comment type="caution">
    <text evidence="3">The sequence shown here is derived from an EMBL/GenBank/DDBJ whole genome shotgun (WGS) entry which is preliminary data.</text>
</comment>
<organism evidence="3 4">
    <name type="scientific">Candidatus Accumulibacter meliphilus</name>
    <dbReference type="NCBI Taxonomy" id="2211374"/>
    <lineage>
        <taxon>Bacteria</taxon>
        <taxon>Pseudomonadati</taxon>
        <taxon>Pseudomonadota</taxon>
        <taxon>Betaproteobacteria</taxon>
        <taxon>Candidatus Accumulibacter</taxon>
    </lineage>
</organism>
<accession>A0A369XVY2</accession>
<gene>
    <name evidence="3" type="ORF">DVS81_00725</name>
</gene>
<evidence type="ECO:0000259" key="2">
    <source>
        <dbReference type="Pfam" id="PF07589"/>
    </source>
</evidence>
<feature type="chain" id="PRO_5016992998" evidence="1">
    <location>
        <begin position="26"/>
        <end position="227"/>
    </location>
</feature>
<dbReference type="AlphaFoldDB" id="A0A369XVY2"/>
<dbReference type="Proteomes" id="UP000253831">
    <property type="component" value="Unassembled WGS sequence"/>
</dbReference>